<evidence type="ECO:0000256" key="1">
    <source>
        <dbReference type="ARBA" id="ARBA00023015"/>
    </source>
</evidence>
<dbReference type="OrthoDB" id="3827407at2"/>
<dbReference type="InterPro" id="IPR036271">
    <property type="entry name" value="Tet_transcr_reg_TetR-rel_C_sf"/>
</dbReference>
<comment type="caution">
    <text evidence="6">The sequence shown here is derived from an EMBL/GenBank/DDBJ whole genome shotgun (WGS) entry which is preliminary data.</text>
</comment>
<evidence type="ECO:0000259" key="5">
    <source>
        <dbReference type="PROSITE" id="PS50977"/>
    </source>
</evidence>
<dbReference type="PRINTS" id="PR00455">
    <property type="entry name" value="HTHTETR"/>
</dbReference>
<organism evidence="6 7">
    <name type="scientific">Mycobacterium ahvazicum</name>
    <dbReference type="NCBI Taxonomy" id="1964395"/>
    <lineage>
        <taxon>Bacteria</taxon>
        <taxon>Bacillati</taxon>
        <taxon>Actinomycetota</taxon>
        <taxon>Actinomycetes</taxon>
        <taxon>Mycobacteriales</taxon>
        <taxon>Mycobacteriaceae</taxon>
        <taxon>Mycobacterium</taxon>
        <taxon>Mycobacterium simiae complex</taxon>
    </lineage>
</organism>
<sequence length="215" mass="22847">MPSKERPAGARLTNRGAATRARIVAAAAALVRRQGVAGTSLDDVIADTNTSKSQLYHYFPNKEALICEVIKTQLGQVIAAQQPNLGEVSSWEGLQRWCDHVLAMARATHGVGGCPLGSLVGELAEQSDSARQQLAQSFAEWQAYLAAGMTTMRGNGELSADADPADLALSMMSAVQGGLLMAQTMRSARPLELALDMALGHIATYRSDPKRGRKA</sequence>
<keyword evidence="3" id="KW-0804">Transcription</keyword>
<dbReference type="Pfam" id="PF00440">
    <property type="entry name" value="TetR_N"/>
    <property type="match status" value="1"/>
</dbReference>
<dbReference type="EMBL" id="FXEG02000002">
    <property type="protein sequence ID" value="SOX53405.1"/>
    <property type="molecule type" value="Genomic_DNA"/>
</dbReference>
<dbReference type="AlphaFoldDB" id="A0A2K4Y9D3"/>
<evidence type="ECO:0000256" key="3">
    <source>
        <dbReference type="ARBA" id="ARBA00023163"/>
    </source>
</evidence>
<reference evidence="6" key="1">
    <citation type="submission" date="2018-01" db="EMBL/GenBank/DDBJ databases">
        <authorList>
            <consortium name="Urmite Genomes"/>
        </authorList>
    </citation>
    <scope>NUCLEOTIDE SEQUENCE [LARGE SCALE GENOMIC DNA]</scope>
    <source>
        <strain evidence="6">AFP003</strain>
    </source>
</reference>
<evidence type="ECO:0000313" key="7">
    <source>
        <dbReference type="Proteomes" id="UP000236318"/>
    </source>
</evidence>
<dbReference type="PANTHER" id="PTHR47506:SF1">
    <property type="entry name" value="HTH-TYPE TRANSCRIPTIONAL REGULATOR YJDC"/>
    <property type="match status" value="1"/>
</dbReference>
<keyword evidence="2 4" id="KW-0238">DNA-binding</keyword>
<dbReference type="PANTHER" id="PTHR47506">
    <property type="entry name" value="TRANSCRIPTIONAL REGULATORY PROTEIN"/>
    <property type="match status" value="1"/>
</dbReference>
<evidence type="ECO:0000256" key="4">
    <source>
        <dbReference type="PROSITE-ProRule" id="PRU00335"/>
    </source>
</evidence>
<accession>A0A2K4Y9D3</accession>
<dbReference type="Gene3D" id="1.10.357.10">
    <property type="entry name" value="Tetracycline Repressor, domain 2"/>
    <property type="match status" value="1"/>
</dbReference>
<keyword evidence="1" id="KW-0805">Transcription regulation</keyword>
<dbReference type="Pfam" id="PF16925">
    <property type="entry name" value="TetR_C_13"/>
    <property type="match status" value="1"/>
</dbReference>
<dbReference type="RefSeq" id="WP_096286626.1">
    <property type="nucleotide sequence ID" value="NZ_FXEG02000002.1"/>
</dbReference>
<evidence type="ECO:0000256" key="2">
    <source>
        <dbReference type="ARBA" id="ARBA00023125"/>
    </source>
</evidence>
<dbReference type="InterPro" id="IPR009057">
    <property type="entry name" value="Homeodomain-like_sf"/>
</dbReference>
<evidence type="ECO:0000313" key="6">
    <source>
        <dbReference type="EMBL" id="SOX53405.1"/>
    </source>
</evidence>
<proteinExistence type="predicted"/>
<feature type="DNA-binding region" description="H-T-H motif" evidence="4">
    <location>
        <begin position="40"/>
        <end position="59"/>
    </location>
</feature>
<dbReference type="InterPro" id="IPR011075">
    <property type="entry name" value="TetR_C"/>
</dbReference>
<dbReference type="SUPFAM" id="SSF48498">
    <property type="entry name" value="Tetracyclin repressor-like, C-terminal domain"/>
    <property type="match status" value="1"/>
</dbReference>
<gene>
    <name evidence="6" type="ORF">MAAFP003_2079</name>
</gene>
<dbReference type="SUPFAM" id="SSF46689">
    <property type="entry name" value="Homeodomain-like"/>
    <property type="match status" value="1"/>
</dbReference>
<name>A0A2K4Y9D3_9MYCO</name>
<dbReference type="GO" id="GO:0003677">
    <property type="term" value="F:DNA binding"/>
    <property type="evidence" value="ECO:0007669"/>
    <property type="project" value="UniProtKB-UniRule"/>
</dbReference>
<dbReference type="InterPro" id="IPR001647">
    <property type="entry name" value="HTH_TetR"/>
</dbReference>
<protein>
    <submittedName>
        <fullName evidence="6">TetR family transcriptional regulator</fullName>
    </submittedName>
</protein>
<feature type="domain" description="HTH tetR-type" evidence="5">
    <location>
        <begin position="17"/>
        <end position="77"/>
    </location>
</feature>
<keyword evidence="7" id="KW-1185">Reference proteome</keyword>
<dbReference type="Proteomes" id="UP000236318">
    <property type="component" value="Unassembled WGS sequence"/>
</dbReference>
<dbReference type="PROSITE" id="PS50977">
    <property type="entry name" value="HTH_TETR_2"/>
    <property type="match status" value="1"/>
</dbReference>